<name>A0A0B7A5Z4_9EUPU</name>
<organism evidence="2">
    <name type="scientific">Arion vulgaris</name>
    <dbReference type="NCBI Taxonomy" id="1028688"/>
    <lineage>
        <taxon>Eukaryota</taxon>
        <taxon>Metazoa</taxon>
        <taxon>Spiralia</taxon>
        <taxon>Lophotrochozoa</taxon>
        <taxon>Mollusca</taxon>
        <taxon>Gastropoda</taxon>
        <taxon>Heterobranchia</taxon>
        <taxon>Euthyneura</taxon>
        <taxon>Panpulmonata</taxon>
        <taxon>Eupulmonata</taxon>
        <taxon>Stylommatophora</taxon>
        <taxon>Helicina</taxon>
        <taxon>Arionoidea</taxon>
        <taxon>Arionidae</taxon>
        <taxon>Arion</taxon>
    </lineage>
</organism>
<evidence type="ECO:0000256" key="1">
    <source>
        <dbReference type="SAM" id="MobiDB-lite"/>
    </source>
</evidence>
<gene>
    <name evidence="2" type="primary">ORF98261</name>
    <name evidence="3" type="synonym">ORF98262</name>
</gene>
<accession>A0A0B7A5Z4</accession>
<feature type="region of interest" description="Disordered" evidence="1">
    <location>
        <begin position="1"/>
        <end position="21"/>
    </location>
</feature>
<evidence type="ECO:0000313" key="2">
    <source>
        <dbReference type="EMBL" id="CEK76062.1"/>
    </source>
</evidence>
<evidence type="ECO:0000313" key="3">
    <source>
        <dbReference type="EMBL" id="CEK76063.1"/>
    </source>
</evidence>
<dbReference type="EMBL" id="HACG01029198">
    <property type="protein sequence ID" value="CEK76063.1"/>
    <property type="molecule type" value="Transcribed_RNA"/>
</dbReference>
<protein>
    <submittedName>
        <fullName evidence="2">Uncharacterized protein</fullName>
    </submittedName>
</protein>
<dbReference type="AlphaFoldDB" id="A0A0B7A5Z4"/>
<dbReference type="EMBL" id="HACG01029197">
    <property type="protein sequence ID" value="CEK76062.1"/>
    <property type="molecule type" value="Transcribed_RNA"/>
</dbReference>
<feature type="non-terminal residue" evidence="2">
    <location>
        <position position="1"/>
    </location>
</feature>
<sequence length="182" mass="21064">FLKHIRRDITKKQNSKRSAKSCCQDYRRPIKLFIPKSKMDVTTSNTADQEKQNINFHSQQQRNNAENAENIKQMNEQRSLTKSSELNLQFTTNKYANGDRHRVRTEFVPQNLPKEIAAEDYVDSKSGTNFFTLNAQICNNLTDPEISKIDNPTFYKQDVPAAKLDYSKSNSERNPEVNTTDI</sequence>
<proteinExistence type="predicted"/>
<reference evidence="2" key="1">
    <citation type="submission" date="2014-12" db="EMBL/GenBank/DDBJ databases">
        <title>Insight into the proteome of Arion vulgaris.</title>
        <authorList>
            <person name="Aradska J."/>
            <person name="Bulat T."/>
            <person name="Smidak R."/>
            <person name="Sarate P."/>
            <person name="Gangsoo J."/>
            <person name="Sialana F."/>
            <person name="Bilban M."/>
            <person name="Lubec G."/>
        </authorList>
    </citation>
    <scope>NUCLEOTIDE SEQUENCE</scope>
    <source>
        <tissue evidence="2">Skin</tissue>
    </source>
</reference>